<dbReference type="InterPro" id="IPR011990">
    <property type="entry name" value="TPR-like_helical_dom_sf"/>
</dbReference>
<reference evidence="2 3" key="1">
    <citation type="submission" date="2021-03" db="EMBL/GenBank/DDBJ databases">
        <title>Muricauda lutimaris sp. nov. and Muricauda ruestringensis sp. nov, two marine members of the Flavobacteriaceae isolated from deep sea sediments of Western Pacific.</title>
        <authorList>
            <person name="Zhao S."/>
            <person name="Liu R."/>
        </authorList>
    </citation>
    <scope>NUCLEOTIDE SEQUENCE [LARGE SCALE GENOMIC DNA]</scope>
    <source>
        <strain evidence="2 3">BC31-1-A7</strain>
    </source>
</reference>
<dbReference type="SMART" id="SM00028">
    <property type="entry name" value="TPR"/>
    <property type="match status" value="1"/>
</dbReference>
<gene>
    <name evidence="2" type="ORF">J0656_01835</name>
</gene>
<proteinExistence type="predicted"/>
<evidence type="ECO:0000256" key="1">
    <source>
        <dbReference type="PROSITE-ProRule" id="PRU00339"/>
    </source>
</evidence>
<sequence length="64" mass="7524">MKKAIDILKFIVQACSNQWYPYSILAEFQLQAGQKDEAIKNYKKSLELNPNNEQTIQQLQKLEH</sequence>
<dbReference type="SUPFAM" id="SSF48452">
    <property type="entry name" value="TPR-like"/>
    <property type="match status" value="1"/>
</dbReference>
<feature type="repeat" description="TPR" evidence="1">
    <location>
        <begin position="19"/>
        <end position="52"/>
    </location>
</feature>
<dbReference type="PROSITE" id="PS50005">
    <property type="entry name" value="TPR"/>
    <property type="match status" value="1"/>
</dbReference>
<dbReference type="Proteomes" id="UP000664044">
    <property type="component" value="Unassembled WGS sequence"/>
</dbReference>
<dbReference type="Gene3D" id="1.25.40.10">
    <property type="entry name" value="Tetratricopeptide repeat domain"/>
    <property type="match status" value="1"/>
</dbReference>
<name>A0ABS3G024_9FLAO</name>
<accession>A0ABS3G024</accession>
<dbReference type="Pfam" id="PF00515">
    <property type="entry name" value="TPR_1"/>
    <property type="match status" value="1"/>
</dbReference>
<dbReference type="InterPro" id="IPR019734">
    <property type="entry name" value="TPR_rpt"/>
</dbReference>
<comment type="caution">
    <text evidence="2">The sequence shown here is derived from an EMBL/GenBank/DDBJ whole genome shotgun (WGS) entry which is preliminary data.</text>
</comment>
<evidence type="ECO:0000313" key="3">
    <source>
        <dbReference type="Proteomes" id="UP000664044"/>
    </source>
</evidence>
<dbReference type="EMBL" id="JAFLNL010000001">
    <property type="protein sequence ID" value="MBO0352741.1"/>
    <property type="molecule type" value="Genomic_DNA"/>
</dbReference>
<dbReference type="RefSeq" id="WP_207031094.1">
    <property type="nucleotide sequence ID" value="NZ_CP159476.1"/>
</dbReference>
<protein>
    <submittedName>
        <fullName evidence="2">Tetratricopeptide repeat protein</fullName>
    </submittedName>
</protein>
<organism evidence="2 3">
    <name type="scientific">Flagellimonas aurea</name>
    <dbReference type="NCBI Taxonomy" id="2915619"/>
    <lineage>
        <taxon>Bacteria</taxon>
        <taxon>Pseudomonadati</taxon>
        <taxon>Bacteroidota</taxon>
        <taxon>Flavobacteriia</taxon>
        <taxon>Flavobacteriales</taxon>
        <taxon>Flavobacteriaceae</taxon>
        <taxon>Flagellimonas</taxon>
    </lineage>
</organism>
<evidence type="ECO:0000313" key="2">
    <source>
        <dbReference type="EMBL" id="MBO0352741.1"/>
    </source>
</evidence>
<keyword evidence="3" id="KW-1185">Reference proteome</keyword>
<keyword evidence="1" id="KW-0802">TPR repeat</keyword>